<comment type="pathway">
    <text evidence="1">Protein modification; protein ubiquitination.</text>
</comment>
<evidence type="ECO:0000313" key="6">
    <source>
        <dbReference type="Proteomes" id="UP000504632"/>
    </source>
</evidence>
<dbReference type="SUPFAM" id="SSF158235">
    <property type="entry name" value="SOCS box-like"/>
    <property type="match status" value="1"/>
</dbReference>
<dbReference type="PROSITE" id="PS50225">
    <property type="entry name" value="SOCS"/>
    <property type="match status" value="1"/>
</dbReference>
<evidence type="ECO:0000256" key="3">
    <source>
        <dbReference type="ARBA" id="ARBA00022786"/>
    </source>
</evidence>
<dbReference type="GO" id="GO:0035556">
    <property type="term" value="P:intracellular signal transduction"/>
    <property type="evidence" value="ECO:0007669"/>
    <property type="project" value="InterPro"/>
</dbReference>
<dbReference type="AlphaFoldDB" id="A0A6J2VFI4"/>
<reference evidence="7" key="1">
    <citation type="submission" date="2025-08" db="UniProtKB">
        <authorList>
            <consortium name="RefSeq"/>
        </authorList>
    </citation>
    <scope>IDENTIFICATION</scope>
</reference>
<dbReference type="GO" id="GO:0016567">
    <property type="term" value="P:protein ubiquitination"/>
    <property type="evidence" value="ECO:0007669"/>
    <property type="project" value="UniProtKB-UniPathway"/>
</dbReference>
<organism evidence="6 7">
    <name type="scientific">Chanos chanos</name>
    <name type="common">Milkfish</name>
    <name type="synonym">Mugil chanos</name>
    <dbReference type="NCBI Taxonomy" id="29144"/>
    <lineage>
        <taxon>Eukaryota</taxon>
        <taxon>Metazoa</taxon>
        <taxon>Chordata</taxon>
        <taxon>Craniata</taxon>
        <taxon>Vertebrata</taxon>
        <taxon>Euteleostomi</taxon>
        <taxon>Actinopterygii</taxon>
        <taxon>Neopterygii</taxon>
        <taxon>Teleostei</taxon>
        <taxon>Ostariophysi</taxon>
        <taxon>Gonorynchiformes</taxon>
        <taxon>Chanidae</taxon>
        <taxon>Chanos</taxon>
    </lineage>
</organism>
<keyword evidence="6" id="KW-1185">Reference proteome</keyword>
<dbReference type="InterPro" id="IPR039147">
    <property type="entry name" value="ASB17"/>
</dbReference>
<evidence type="ECO:0000256" key="2">
    <source>
        <dbReference type="ARBA" id="ARBA00005949"/>
    </source>
</evidence>
<dbReference type="InParanoid" id="A0A6J2VFI4"/>
<dbReference type="UniPathway" id="UPA00143"/>
<dbReference type="InterPro" id="IPR036036">
    <property type="entry name" value="SOCS_box-like_dom_sf"/>
</dbReference>
<accession>A0A6J2VFI4</accession>
<dbReference type="Gene3D" id="1.10.750.20">
    <property type="entry name" value="SOCS box"/>
    <property type="match status" value="1"/>
</dbReference>
<dbReference type="PANTHER" id="PTHR20966:SF2">
    <property type="entry name" value="ANKYRIN REPEAT AND SOCS BOX PROTEIN 17"/>
    <property type="match status" value="1"/>
</dbReference>
<sequence>MSDTEDDQSSGGNIFLSLVRRVTRKPLYPFPVQWGHDGYQIFKTLSRILRNATAEEFDLFISDFIKFAKTTHLPQEIPFFNEFTHVCTSTILFWMVARRENASTVRRLMERTSVYLQDQTYNLTIAQRFTPIYGPGTLSGLTPVMFLAQYQQSDVLKVLLQYGMLERERRPSFIIVCILFSFRRLREHDALNYTAIIQDVHECLTLCFRVLTYISITDIEMQIIYGQTPLIKDWRDHIPVSRYLEPCELTHLCRTTLRRRLLIRGCLPDGIKRLPLPTRLQDYLNLEY</sequence>
<dbReference type="RefSeq" id="XP_030630568.1">
    <property type="nucleotide sequence ID" value="XM_030774708.1"/>
</dbReference>
<evidence type="ECO:0000313" key="7">
    <source>
        <dbReference type="RefSeq" id="XP_030630568.1"/>
    </source>
</evidence>
<protein>
    <submittedName>
        <fullName evidence="7">Ankyrin repeat and SOCS box protein 17-like</fullName>
    </submittedName>
</protein>
<keyword evidence="4" id="KW-0040">ANK repeat</keyword>
<dbReference type="Pfam" id="PF07525">
    <property type="entry name" value="SOCS_box"/>
    <property type="match status" value="1"/>
</dbReference>
<name>A0A6J2VFI4_CHACN</name>
<dbReference type="CDD" id="cd03716">
    <property type="entry name" value="SOCS_ASB_like"/>
    <property type="match status" value="1"/>
</dbReference>
<evidence type="ECO:0000256" key="1">
    <source>
        <dbReference type="ARBA" id="ARBA00004906"/>
    </source>
</evidence>
<dbReference type="Proteomes" id="UP000504632">
    <property type="component" value="Chromosome 5"/>
</dbReference>
<dbReference type="SMART" id="SM00969">
    <property type="entry name" value="SOCS_box"/>
    <property type="match status" value="1"/>
</dbReference>
<keyword evidence="3" id="KW-0833">Ubl conjugation pathway</keyword>
<dbReference type="GeneID" id="115812223"/>
<dbReference type="InterPro" id="IPR001496">
    <property type="entry name" value="SOCS_box"/>
</dbReference>
<feature type="domain" description="SOCS box" evidence="5">
    <location>
        <begin position="239"/>
        <end position="288"/>
    </location>
</feature>
<evidence type="ECO:0000256" key="4">
    <source>
        <dbReference type="ARBA" id="ARBA00023043"/>
    </source>
</evidence>
<comment type="similarity">
    <text evidence="2">Belongs to the ankyrin SOCS box (ASB) family.</text>
</comment>
<proteinExistence type="inferred from homology"/>
<gene>
    <name evidence="7" type="primary">LOC115812223</name>
</gene>
<dbReference type="OrthoDB" id="6419934at2759"/>
<dbReference type="PANTHER" id="PTHR20966">
    <property type="entry name" value="ANKYRIN REPEAT AND SOCS BOX PROTEIN 17"/>
    <property type="match status" value="1"/>
</dbReference>
<evidence type="ECO:0000259" key="5">
    <source>
        <dbReference type="PROSITE" id="PS50225"/>
    </source>
</evidence>